<dbReference type="AlphaFoldDB" id="A0A2S9WUU5"/>
<sequence length="276" mass="32569">MLHARLLFNNINYLHHTKPINGKVTAKREGTPHTHYTFAVVKHTQETPVIEIKPIVEEKINSLWKEFSNEEYCQFSPNSIAEIPNDGIVFIGINPSMTDKVKERLIEKNDINCEFHKLSYDVNLDYRYFKKFFDIAEKTGLNWGHMDLLYNRETNQKKVSSLLKTERGVDFIYKQCMISKIILDKIIDRNNPRIFVVNNTLARELLGEYHLSEPTEKSNHWIGYDFVWNENFGTYTYKNNAFFFTSMLTGQRALDNGSYQRLIWHINYIKNKQGIE</sequence>
<accession>A0A2S9WUU5</accession>
<evidence type="ECO:0000313" key="1">
    <source>
        <dbReference type="EMBL" id="PRP67146.1"/>
    </source>
</evidence>
<name>A0A2S9WUU5_9FLAO</name>
<dbReference type="RefSeq" id="WP_105982918.1">
    <property type="nucleotide sequence ID" value="NZ_MQUC01000003.1"/>
</dbReference>
<comment type="caution">
    <text evidence="1">The sequence shown here is derived from an EMBL/GenBank/DDBJ whole genome shotgun (WGS) entry which is preliminary data.</text>
</comment>
<reference evidence="1 2" key="1">
    <citation type="submission" date="2016-11" db="EMBL/GenBank/DDBJ databases">
        <title>Trade-off between light-utilization and light-protection in marine flavobacteria.</title>
        <authorList>
            <person name="Kumagai Y."/>
        </authorList>
    </citation>
    <scope>NUCLEOTIDE SEQUENCE [LARGE SCALE GENOMIC DNA]</scope>
    <source>
        <strain evidence="1 2">JCM 17109</strain>
    </source>
</reference>
<proteinExistence type="predicted"/>
<protein>
    <submittedName>
        <fullName evidence="1">Uncharacterized protein</fullName>
    </submittedName>
</protein>
<gene>
    <name evidence="1" type="ORF">BST86_08570</name>
</gene>
<evidence type="ECO:0000313" key="2">
    <source>
        <dbReference type="Proteomes" id="UP000239532"/>
    </source>
</evidence>
<dbReference type="Proteomes" id="UP000239532">
    <property type="component" value="Unassembled WGS sequence"/>
</dbReference>
<keyword evidence="2" id="KW-1185">Reference proteome</keyword>
<organism evidence="1 2">
    <name type="scientific">Nonlabens agnitus</name>
    <dbReference type="NCBI Taxonomy" id="870484"/>
    <lineage>
        <taxon>Bacteria</taxon>
        <taxon>Pseudomonadati</taxon>
        <taxon>Bacteroidota</taxon>
        <taxon>Flavobacteriia</taxon>
        <taxon>Flavobacteriales</taxon>
        <taxon>Flavobacteriaceae</taxon>
        <taxon>Nonlabens</taxon>
    </lineage>
</organism>
<dbReference type="EMBL" id="MQUC01000003">
    <property type="protein sequence ID" value="PRP67146.1"/>
    <property type="molecule type" value="Genomic_DNA"/>
</dbReference>